<name>A0A5M3VYN2_9ACTN</name>
<evidence type="ECO:0000313" key="2">
    <source>
        <dbReference type="EMBL" id="GES01554.1"/>
    </source>
</evidence>
<organism evidence="2 3">
    <name type="scientific">Acrocarpospora corrugata</name>
    <dbReference type="NCBI Taxonomy" id="35763"/>
    <lineage>
        <taxon>Bacteria</taxon>
        <taxon>Bacillati</taxon>
        <taxon>Actinomycetota</taxon>
        <taxon>Actinomycetes</taxon>
        <taxon>Streptosporangiales</taxon>
        <taxon>Streptosporangiaceae</taxon>
        <taxon>Acrocarpospora</taxon>
    </lineage>
</organism>
<reference evidence="2 3" key="1">
    <citation type="submission" date="2019-10" db="EMBL/GenBank/DDBJ databases">
        <title>Whole genome shotgun sequence of Acrocarpospora corrugata NBRC 13972.</title>
        <authorList>
            <person name="Ichikawa N."/>
            <person name="Kimura A."/>
            <person name="Kitahashi Y."/>
            <person name="Komaki H."/>
            <person name="Oguchi A."/>
        </authorList>
    </citation>
    <scope>NUCLEOTIDE SEQUENCE [LARGE SCALE GENOMIC DNA]</scope>
    <source>
        <strain evidence="2 3">NBRC 13972</strain>
    </source>
</reference>
<dbReference type="AlphaFoldDB" id="A0A5M3VYN2"/>
<dbReference type="Proteomes" id="UP000334990">
    <property type="component" value="Unassembled WGS sequence"/>
</dbReference>
<feature type="region of interest" description="Disordered" evidence="1">
    <location>
        <begin position="1"/>
        <end position="27"/>
    </location>
</feature>
<protein>
    <submittedName>
        <fullName evidence="2">Uncharacterized protein</fullName>
    </submittedName>
</protein>
<sequence length="63" mass="6576">MGTPYPANQAVPDSWSGAPADASAGPPSIMPMTIPAVMIFRKARPSVVNAIRKLADKAKESPL</sequence>
<keyword evidence="3" id="KW-1185">Reference proteome</keyword>
<accession>A0A5M3VYN2</accession>
<comment type="caution">
    <text evidence="2">The sequence shown here is derived from an EMBL/GenBank/DDBJ whole genome shotgun (WGS) entry which is preliminary data.</text>
</comment>
<dbReference type="EMBL" id="BLAD01000051">
    <property type="protein sequence ID" value="GES01554.1"/>
    <property type="molecule type" value="Genomic_DNA"/>
</dbReference>
<feature type="compositionally biased region" description="Low complexity" evidence="1">
    <location>
        <begin position="12"/>
        <end position="27"/>
    </location>
</feature>
<evidence type="ECO:0000313" key="3">
    <source>
        <dbReference type="Proteomes" id="UP000334990"/>
    </source>
</evidence>
<gene>
    <name evidence="2" type="ORF">Acor_36180</name>
</gene>
<proteinExistence type="predicted"/>
<evidence type="ECO:0000256" key="1">
    <source>
        <dbReference type="SAM" id="MobiDB-lite"/>
    </source>
</evidence>